<dbReference type="InterPro" id="IPR029069">
    <property type="entry name" value="HotDog_dom_sf"/>
</dbReference>
<accession>A0A318SC33</accession>
<organism evidence="1 2">
    <name type="scientific">Deinococcus yavapaiensis KR-236</name>
    <dbReference type="NCBI Taxonomy" id="694435"/>
    <lineage>
        <taxon>Bacteria</taxon>
        <taxon>Thermotogati</taxon>
        <taxon>Deinococcota</taxon>
        <taxon>Deinococci</taxon>
        <taxon>Deinococcales</taxon>
        <taxon>Deinococcaceae</taxon>
        <taxon>Deinococcus</taxon>
    </lineage>
</organism>
<dbReference type="Proteomes" id="UP000248326">
    <property type="component" value="Unassembled WGS sequence"/>
</dbReference>
<evidence type="ECO:0008006" key="3">
    <source>
        <dbReference type="Google" id="ProtNLM"/>
    </source>
</evidence>
<comment type="caution">
    <text evidence="1">The sequence shown here is derived from an EMBL/GenBank/DDBJ whole genome shotgun (WGS) entry which is preliminary data.</text>
</comment>
<name>A0A318SC33_9DEIO</name>
<proteinExistence type="predicted"/>
<gene>
    <name evidence="1" type="ORF">DES52_12821</name>
</gene>
<evidence type="ECO:0000313" key="1">
    <source>
        <dbReference type="EMBL" id="PYE48661.1"/>
    </source>
</evidence>
<sequence length="54" mass="5697">MAYHRSMTKDSGLVRALGTVVTLGRRVAFAEGRLTNSNGDLLASATSSLIVLAF</sequence>
<dbReference type="SUPFAM" id="SSF54637">
    <property type="entry name" value="Thioesterase/thiol ester dehydrase-isomerase"/>
    <property type="match status" value="1"/>
</dbReference>
<protein>
    <recommendedName>
        <fullName evidence="3">Thioesterase superfamily protein</fullName>
    </recommendedName>
</protein>
<dbReference type="EMBL" id="QJSX01000028">
    <property type="protein sequence ID" value="PYE48661.1"/>
    <property type="molecule type" value="Genomic_DNA"/>
</dbReference>
<reference evidence="1 2" key="1">
    <citation type="submission" date="2018-06" db="EMBL/GenBank/DDBJ databases">
        <title>Genomic Encyclopedia of Type Strains, Phase IV (KMG-IV): sequencing the most valuable type-strain genomes for metagenomic binning, comparative biology and taxonomic classification.</title>
        <authorList>
            <person name="Goeker M."/>
        </authorList>
    </citation>
    <scope>NUCLEOTIDE SEQUENCE [LARGE SCALE GENOMIC DNA]</scope>
    <source>
        <strain evidence="1 2">DSM 18048</strain>
    </source>
</reference>
<evidence type="ECO:0000313" key="2">
    <source>
        <dbReference type="Proteomes" id="UP000248326"/>
    </source>
</evidence>
<dbReference type="AlphaFoldDB" id="A0A318SC33"/>
<dbReference type="Gene3D" id="3.10.129.10">
    <property type="entry name" value="Hotdog Thioesterase"/>
    <property type="match status" value="1"/>
</dbReference>
<keyword evidence="2" id="KW-1185">Reference proteome</keyword>